<dbReference type="Pfam" id="PF03445">
    <property type="entry name" value="DUF294"/>
    <property type="match status" value="1"/>
</dbReference>
<organism evidence="5 6">
    <name type="scientific">Rubrivirga litoralis</name>
    <dbReference type="NCBI Taxonomy" id="3075598"/>
    <lineage>
        <taxon>Bacteria</taxon>
        <taxon>Pseudomonadati</taxon>
        <taxon>Rhodothermota</taxon>
        <taxon>Rhodothermia</taxon>
        <taxon>Rhodothermales</taxon>
        <taxon>Rubricoccaceae</taxon>
        <taxon>Rubrivirga</taxon>
    </lineage>
</organism>
<dbReference type="PROSITE" id="PS51371">
    <property type="entry name" value="CBS"/>
    <property type="match status" value="2"/>
</dbReference>
<reference evidence="5 6" key="1">
    <citation type="submission" date="2023-09" db="EMBL/GenBank/DDBJ databases">
        <authorList>
            <person name="Rey-Velasco X."/>
        </authorList>
    </citation>
    <scope>NUCLEOTIDE SEQUENCE [LARGE SCALE GENOMIC DNA]</scope>
    <source>
        <strain evidence="5 6">F394</strain>
    </source>
</reference>
<accession>A0ABU3BQ37</accession>
<dbReference type="InterPro" id="IPR051257">
    <property type="entry name" value="Diverse_CBS-Domain"/>
</dbReference>
<dbReference type="CDD" id="cd00038">
    <property type="entry name" value="CAP_ED"/>
    <property type="match status" value="1"/>
</dbReference>
<feature type="domain" description="CBS" evidence="4">
    <location>
        <begin position="225"/>
        <end position="283"/>
    </location>
</feature>
<dbReference type="Pfam" id="PF10335">
    <property type="entry name" value="DUF294_C"/>
    <property type="match status" value="1"/>
</dbReference>
<comment type="caution">
    <text evidence="5">The sequence shown here is derived from an EMBL/GenBank/DDBJ whole genome shotgun (WGS) entry which is preliminary data.</text>
</comment>
<evidence type="ECO:0000256" key="1">
    <source>
        <dbReference type="ARBA" id="ARBA00023122"/>
    </source>
</evidence>
<dbReference type="Gene3D" id="2.60.120.10">
    <property type="entry name" value="Jelly Rolls"/>
    <property type="match status" value="1"/>
</dbReference>
<dbReference type="InterPro" id="IPR000595">
    <property type="entry name" value="cNMP-bd_dom"/>
</dbReference>
<dbReference type="PANTHER" id="PTHR43080:SF2">
    <property type="entry name" value="CBS DOMAIN-CONTAINING PROTEIN"/>
    <property type="match status" value="1"/>
</dbReference>
<evidence type="ECO:0000256" key="2">
    <source>
        <dbReference type="PROSITE-ProRule" id="PRU00703"/>
    </source>
</evidence>
<proteinExistence type="predicted"/>
<dbReference type="CDD" id="cd05401">
    <property type="entry name" value="NT_GlnE_GlnD_like"/>
    <property type="match status" value="1"/>
</dbReference>
<evidence type="ECO:0000313" key="5">
    <source>
        <dbReference type="EMBL" id="MDT0631390.1"/>
    </source>
</evidence>
<feature type="domain" description="CBS" evidence="4">
    <location>
        <begin position="160"/>
        <end position="217"/>
    </location>
</feature>
<evidence type="ECO:0000259" key="3">
    <source>
        <dbReference type="PROSITE" id="PS50042"/>
    </source>
</evidence>
<protein>
    <submittedName>
        <fullName evidence="5">Nucleotidyltransferase substrate binding domain-containing protein</fullName>
    </submittedName>
</protein>
<feature type="domain" description="Cyclic nucleotide-binding" evidence="3">
    <location>
        <begin position="18"/>
        <end position="113"/>
    </location>
</feature>
<dbReference type="InterPro" id="IPR046342">
    <property type="entry name" value="CBS_dom_sf"/>
</dbReference>
<dbReference type="PROSITE" id="PS50042">
    <property type="entry name" value="CNMP_BINDING_3"/>
    <property type="match status" value="1"/>
</dbReference>
<dbReference type="InterPro" id="IPR014710">
    <property type="entry name" value="RmlC-like_jellyroll"/>
</dbReference>
<dbReference type="PANTHER" id="PTHR43080">
    <property type="entry name" value="CBS DOMAIN-CONTAINING PROTEIN CBSX3, MITOCHONDRIAL"/>
    <property type="match status" value="1"/>
</dbReference>
<sequence>MASSLFTRIADLLAESEPFDILTDDERSGLLQKMTLELYAPGEVILQQGDDIHRALYVVESGLVRLTAAETGKTIDMAGEGSQFGSYGLIQGGALPYEARAVEQTSCALIAADSFGALLDRNEAFKAYFDADIKRYVRTADDDIDASGAFLLFDTTLGSVLRAAAPTVGTSATVREAAQTMSEVEVDAVVVVQDEVPVGVVTEGDLVERVLATGGDTGQPVMALVDRPPIALGADESLFTAVRTMMRHRIRKVVVVDPESGRLRGLLTAEDVSHYRGLDPVATTERLERAQSVEELAALRADSNRRLYRLYHQGVHSEELLDVVTEVDDQLKQQVLRTVERDLREELGADAYDGPWAWLAFGAAGRRESVLRAWQDNGLVYADPASGDAERAATYYGTLATRAVAALKTCGYGDPENGIDASAEPFRQPLAAWQAAYETWSAGVDGESTARAALCFDLRVLWGDDDLGEALRGTIRGHLPNERLARLLARQGTRGDMPLSTFGRIEVEEVGGRTGLDLRERTLLPVVRMARAMALDMGYLDTTNTFDRLRHVAASDHPLAPTAGGLVPPFTTLVDLHLRGQMQAAEIGERPTDLIDPDALNKSQQNLLKETLKEVQQARSNVRSHYGLG</sequence>
<dbReference type="InterPro" id="IPR018821">
    <property type="entry name" value="DUF294_put_nucleoTrafse_sb-bd"/>
</dbReference>
<keyword evidence="6" id="KW-1185">Reference proteome</keyword>
<dbReference type="SUPFAM" id="SSF54631">
    <property type="entry name" value="CBS-domain pair"/>
    <property type="match status" value="1"/>
</dbReference>
<dbReference type="SMART" id="SM00116">
    <property type="entry name" value="CBS"/>
    <property type="match status" value="2"/>
</dbReference>
<dbReference type="InterPro" id="IPR005105">
    <property type="entry name" value="GlnD_Uridyltrans_N"/>
</dbReference>
<evidence type="ECO:0000259" key="4">
    <source>
        <dbReference type="PROSITE" id="PS51371"/>
    </source>
</evidence>
<dbReference type="Gene3D" id="3.10.580.10">
    <property type="entry name" value="CBS-domain"/>
    <property type="match status" value="1"/>
</dbReference>
<dbReference type="SUPFAM" id="SSF51206">
    <property type="entry name" value="cAMP-binding domain-like"/>
    <property type="match status" value="1"/>
</dbReference>
<keyword evidence="1 2" id="KW-0129">CBS domain</keyword>
<dbReference type="Pfam" id="PF00027">
    <property type="entry name" value="cNMP_binding"/>
    <property type="match status" value="1"/>
</dbReference>
<evidence type="ECO:0000313" key="6">
    <source>
        <dbReference type="Proteomes" id="UP001267426"/>
    </source>
</evidence>
<dbReference type="RefSeq" id="WP_311662733.1">
    <property type="nucleotide sequence ID" value="NZ_JAVRHT010000011.1"/>
</dbReference>
<dbReference type="InterPro" id="IPR000644">
    <property type="entry name" value="CBS_dom"/>
</dbReference>
<dbReference type="Pfam" id="PF00571">
    <property type="entry name" value="CBS"/>
    <property type="match status" value="2"/>
</dbReference>
<dbReference type="EMBL" id="JAVRHT010000011">
    <property type="protein sequence ID" value="MDT0631390.1"/>
    <property type="molecule type" value="Genomic_DNA"/>
</dbReference>
<dbReference type="SMART" id="SM00100">
    <property type="entry name" value="cNMP"/>
    <property type="match status" value="1"/>
</dbReference>
<dbReference type="Proteomes" id="UP001267426">
    <property type="component" value="Unassembled WGS sequence"/>
</dbReference>
<name>A0ABU3BQ37_9BACT</name>
<gene>
    <name evidence="5" type="ORF">RM540_06465</name>
</gene>
<dbReference type="InterPro" id="IPR018490">
    <property type="entry name" value="cNMP-bd_dom_sf"/>
</dbReference>